<evidence type="ECO:0000313" key="5">
    <source>
        <dbReference type="Proteomes" id="UP000031532"/>
    </source>
</evidence>
<dbReference type="InterPro" id="IPR043128">
    <property type="entry name" value="Rev_trsase/Diguanyl_cyclase"/>
</dbReference>
<dbReference type="SMART" id="SM00065">
    <property type="entry name" value="GAF"/>
    <property type="match status" value="1"/>
</dbReference>
<dbReference type="InterPro" id="IPR000160">
    <property type="entry name" value="GGDEF_dom"/>
</dbReference>
<dbReference type="GO" id="GO:0016020">
    <property type="term" value="C:membrane"/>
    <property type="evidence" value="ECO:0007669"/>
    <property type="project" value="InterPro"/>
</dbReference>
<dbReference type="InterPro" id="IPR003660">
    <property type="entry name" value="HAMP_dom"/>
</dbReference>
<dbReference type="SUPFAM" id="SSF55781">
    <property type="entry name" value="GAF domain-like"/>
    <property type="match status" value="1"/>
</dbReference>
<dbReference type="PROSITE" id="PS50885">
    <property type="entry name" value="HAMP"/>
    <property type="match status" value="1"/>
</dbReference>
<feature type="domain" description="HAMP" evidence="2">
    <location>
        <begin position="323"/>
        <end position="375"/>
    </location>
</feature>
<dbReference type="Pfam" id="PF01590">
    <property type="entry name" value="GAF"/>
    <property type="match status" value="1"/>
</dbReference>
<keyword evidence="1" id="KW-1133">Transmembrane helix</keyword>
<dbReference type="InterPro" id="IPR029787">
    <property type="entry name" value="Nucleotide_cyclase"/>
</dbReference>
<keyword evidence="1" id="KW-0812">Transmembrane</keyword>
<name>A0A9X5E5E0_9CYAN</name>
<evidence type="ECO:0000259" key="3">
    <source>
        <dbReference type="PROSITE" id="PS50887"/>
    </source>
</evidence>
<gene>
    <name evidence="4" type="ORF">QH73_0012795</name>
</gene>
<feature type="transmembrane region" description="Helical" evidence="1">
    <location>
        <begin position="301"/>
        <end position="321"/>
    </location>
</feature>
<dbReference type="Gene3D" id="3.30.70.270">
    <property type="match status" value="1"/>
</dbReference>
<keyword evidence="5" id="KW-1185">Reference proteome</keyword>
<dbReference type="InterPro" id="IPR003018">
    <property type="entry name" value="GAF"/>
</dbReference>
<evidence type="ECO:0000313" key="4">
    <source>
        <dbReference type="EMBL" id="NHC35527.1"/>
    </source>
</evidence>
<feature type="domain" description="GGDEF" evidence="3">
    <location>
        <begin position="631"/>
        <end position="764"/>
    </location>
</feature>
<dbReference type="CDD" id="cd01949">
    <property type="entry name" value="GGDEF"/>
    <property type="match status" value="1"/>
</dbReference>
<dbReference type="InterPro" id="IPR052163">
    <property type="entry name" value="DGC-Regulatory_Protein"/>
</dbReference>
<dbReference type="GO" id="GO:0007165">
    <property type="term" value="P:signal transduction"/>
    <property type="evidence" value="ECO:0007669"/>
    <property type="project" value="InterPro"/>
</dbReference>
<organism evidence="4 5">
    <name type="scientific">Scytonema millei VB511283</name>
    <dbReference type="NCBI Taxonomy" id="1245923"/>
    <lineage>
        <taxon>Bacteria</taxon>
        <taxon>Bacillati</taxon>
        <taxon>Cyanobacteriota</taxon>
        <taxon>Cyanophyceae</taxon>
        <taxon>Nostocales</taxon>
        <taxon>Scytonemataceae</taxon>
        <taxon>Scytonema</taxon>
    </lineage>
</organism>
<dbReference type="SUPFAM" id="SSF55073">
    <property type="entry name" value="Nucleotide cyclase"/>
    <property type="match status" value="1"/>
</dbReference>
<feature type="transmembrane region" description="Helical" evidence="1">
    <location>
        <begin position="43"/>
        <end position="64"/>
    </location>
</feature>
<keyword evidence="1" id="KW-0472">Membrane</keyword>
<dbReference type="InterPro" id="IPR029016">
    <property type="entry name" value="GAF-like_dom_sf"/>
</dbReference>
<dbReference type="SMART" id="SM00267">
    <property type="entry name" value="GGDEF"/>
    <property type="match status" value="1"/>
</dbReference>
<dbReference type="OrthoDB" id="9787983at2"/>
<dbReference type="Pfam" id="PF00990">
    <property type="entry name" value="GGDEF"/>
    <property type="match status" value="1"/>
</dbReference>
<sequence length="773" mass="86726">MLNLLLAVLQLWGLETSLLKRLRVSKVKPMRLRQKILPIVGTTLVSLVTVLYTTSSTVLLGSFIQLEQQETRARVERVQKALDEEIFQVNLMATDWAEWDETYVFFDNSNQSYIDNTIDDRSLANIQLNLAAFVNSSGEVVYGKFSDPTCQKCLPVDGDLQQHLASKGLLRRGDRAIAGLILLQRTPILIAVRPIRKTDRRKSSQAALILGRYLNRDAIARIAERTHLDFALHAVNDDRLPADLQAARTALLQQQVLVRPLNEQTIAGYTLIEDIYGQPALIVSVKMPRNIYHQGQASIRYLFLCLLVVSLVVSASVLLLLDRLVFSRLSSLSSDVRSLSTGDTVSQNGSANKDELSSLADAINHMLQALADSQCQQRAREERYYKYSKILTELAKRQTAENSDLNARLREITAAAADTLEVEYASVWVYSPGGRKLQCAALYQCSTAGYTTGMEWQASDYPAYFKALRQERALATADVRTEPKTKKMAERFLAKLGIGAMVNAPIYLNGRIVGIVCHGHKKTSRHWLIEEQNFTASIANLVALALSAWERQRSQVALQSAYDEVENKIRERTGELAEVNQQLRAEILACHITEKKLIHQASHDPLTGLANRTLFMQRLDSALDRTQQEHSLLAVLFVDLDRFKSVNDTLGHAIGDRLLIAISHRLQACLRPDDLVARLGGDEFTILLENIKNTNDAVHVAERIQRELNLPFHFGGHTIDTSASIGIAFNLTGYERPEDLLHKADLTMYRAKTTGKGRYEICDRNPVEQSSRR</sequence>
<dbReference type="PANTHER" id="PTHR46663:SF2">
    <property type="entry name" value="GGDEF DOMAIN-CONTAINING PROTEIN"/>
    <property type="match status" value="1"/>
</dbReference>
<evidence type="ECO:0000259" key="2">
    <source>
        <dbReference type="PROSITE" id="PS50885"/>
    </source>
</evidence>
<dbReference type="InterPro" id="IPR007892">
    <property type="entry name" value="CHASE4"/>
</dbReference>
<dbReference type="Pfam" id="PF05228">
    <property type="entry name" value="CHASE4"/>
    <property type="match status" value="1"/>
</dbReference>
<dbReference type="PROSITE" id="PS50887">
    <property type="entry name" value="GGDEF"/>
    <property type="match status" value="1"/>
</dbReference>
<dbReference type="Gene3D" id="6.10.340.10">
    <property type="match status" value="1"/>
</dbReference>
<dbReference type="FunFam" id="3.30.70.270:FF:000001">
    <property type="entry name" value="Diguanylate cyclase domain protein"/>
    <property type="match status" value="1"/>
</dbReference>
<dbReference type="NCBIfam" id="TIGR00254">
    <property type="entry name" value="GGDEF"/>
    <property type="match status" value="1"/>
</dbReference>
<dbReference type="EMBL" id="JTJC03000003">
    <property type="protein sequence ID" value="NHC35527.1"/>
    <property type="molecule type" value="Genomic_DNA"/>
</dbReference>
<protein>
    <submittedName>
        <fullName evidence="4">Diguanylate cyclase</fullName>
    </submittedName>
</protein>
<dbReference type="AlphaFoldDB" id="A0A9X5E5E0"/>
<dbReference type="PANTHER" id="PTHR46663">
    <property type="entry name" value="DIGUANYLATE CYCLASE DGCT-RELATED"/>
    <property type="match status" value="1"/>
</dbReference>
<dbReference type="Gene3D" id="3.30.450.40">
    <property type="match status" value="1"/>
</dbReference>
<dbReference type="RefSeq" id="WP_052289752.1">
    <property type="nucleotide sequence ID" value="NZ_JTJC03000003.1"/>
</dbReference>
<dbReference type="Proteomes" id="UP000031532">
    <property type="component" value="Unassembled WGS sequence"/>
</dbReference>
<proteinExistence type="predicted"/>
<accession>A0A9X5E5E0</accession>
<reference evidence="4 5" key="1">
    <citation type="journal article" date="2015" name="Genome Announc.">
        <title>Draft Genome Sequence of the Terrestrial Cyanobacterium Scytonema millei VB511283, Isolated from Eastern India.</title>
        <authorList>
            <person name="Sen D."/>
            <person name="Chandrababunaidu M.M."/>
            <person name="Singh D."/>
            <person name="Sanghi N."/>
            <person name="Ghorai A."/>
            <person name="Mishra G.P."/>
            <person name="Madduluri M."/>
            <person name="Adhikary S.P."/>
            <person name="Tripathy S."/>
        </authorList>
    </citation>
    <scope>NUCLEOTIDE SEQUENCE [LARGE SCALE GENOMIC DNA]</scope>
    <source>
        <strain evidence="4 5">VB511283</strain>
    </source>
</reference>
<evidence type="ECO:0000256" key="1">
    <source>
        <dbReference type="SAM" id="Phobius"/>
    </source>
</evidence>
<comment type="caution">
    <text evidence="4">The sequence shown here is derived from an EMBL/GenBank/DDBJ whole genome shotgun (WGS) entry which is preliminary data.</text>
</comment>